<evidence type="ECO:0000313" key="2">
    <source>
        <dbReference type="EMBL" id="TBU63231.1"/>
    </source>
</evidence>
<dbReference type="STRING" id="114155.A0A4Q9Q896"/>
<dbReference type="InterPro" id="IPR032466">
    <property type="entry name" value="Metal_Hydrolase"/>
</dbReference>
<evidence type="ECO:0000313" key="3">
    <source>
        <dbReference type="Proteomes" id="UP000292082"/>
    </source>
</evidence>
<keyword evidence="2" id="KW-0378">Hydrolase</keyword>
<feature type="domain" description="Amidohydrolase-related" evidence="1">
    <location>
        <begin position="57"/>
        <end position="436"/>
    </location>
</feature>
<evidence type="ECO:0000259" key="1">
    <source>
        <dbReference type="Pfam" id="PF01979"/>
    </source>
</evidence>
<organism evidence="2 3">
    <name type="scientific">Dichomitus squalens</name>
    <dbReference type="NCBI Taxonomy" id="114155"/>
    <lineage>
        <taxon>Eukaryota</taxon>
        <taxon>Fungi</taxon>
        <taxon>Dikarya</taxon>
        <taxon>Basidiomycota</taxon>
        <taxon>Agaricomycotina</taxon>
        <taxon>Agaricomycetes</taxon>
        <taxon>Polyporales</taxon>
        <taxon>Polyporaceae</taxon>
        <taxon>Dichomitus</taxon>
    </lineage>
</organism>
<keyword evidence="3" id="KW-1185">Reference proteome</keyword>
<dbReference type="AlphaFoldDB" id="A0A4Q9Q896"/>
<proteinExistence type="predicted"/>
<gene>
    <name evidence="2" type="ORF">BD310DRAFT_869905</name>
</gene>
<dbReference type="SUPFAM" id="SSF51556">
    <property type="entry name" value="Metallo-dependent hydrolases"/>
    <property type="match status" value="1"/>
</dbReference>
<dbReference type="EMBL" id="ML145090">
    <property type="protein sequence ID" value="TBU63231.1"/>
    <property type="molecule type" value="Genomic_DNA"/>
</dbReference>
<sequence length="485" mass="53622">MTRYLLKGGTVATSVQGSNEARVFRADVLIEGDTIARIEENIVPAAGVEVIDCKDKWITPGFVDTHRHVFMTILRGTQCDWLLTEYIVKMSWANCLARSIQGTMTPEEVAIGTLAGLLEALHNGVTTILDHYHAAHTPEHAEAALKATIDSGARVVWAPARQSPPTRLLPFPEWSNDAQSIEWQRAKIKEWGSADGGKLRPDGRVTLGLAYDIWNWESAMAQHQEFLAYARANNVKTITAHVVKGPQILRWRDAGLLGPDVVFSHCNALTDCPALDDERWKALKDSGAAIGSTPEDELGMAHGNPVALDALQRGVKCGLGVDCLSINSGDILTQMRFALQWARGHDHERIHLNKETLPFKNKYSSADAFRLGTLGGAEALNLAHLIGTVEAGKRADLLIFDANSVNLGGVEDPIQGVVFHASSEDIETVFVDGEIVKKDRKLVRDWAPVVKELKQRGEDIRKRWPAEVLEERWKQWYDTNGAPRF</sequence>
<dbReference type="PANTHER" id="PTHR43794">
    <property type="entry name" value="AMINOHYDROLASE SSNA-RELATED"/>
    <property type="match status" value="1"/>
</dbReference>
<name>A0A4Q9Q896_9APHY</name>
<dbReference type="PANTHER" id="PTHR43794:SF5">
    <property type="entry name" value="CHLOROHYDROLASE FAMILY PROTEIN"/>
    <property type="match status" value="1"/>
</dbReference>
<dbReference type="InterPro" id="IPR011059">
    <property type="entry name" value="Metal-dep_hydrolase_composite"/>
</dbReference>
<dbReference type="Gene3D" id="2.30.40.10">
    <property type="entry name" value="Urease, subunit C, domain 1"/>
    <property type="match status" value="1"/>
</dbReference>
<reference evidence="2 3" key="1">
    <citation type="submission" date="2019-01" db="EMBL/GenBank/DDBJ databases">
        <title>Draft genome sequences of three monokaryotic isolates of the white-rot basidiomycete fungus Dichomitus squalens.</title>
        <authorList>
            <consortium name="DOE Joint Genome Institute"/>
            <person name="Lopez S.C."/>
            <person name="Andreopoulos B."/>
            <person name="Pangilinan J."/>
            <person name="Lipzen A."/>
            <person name="Riley R."/>
            <person name="Ahrendt S."/>
            <person name="Ng V."/>
            <person name="Barry K."/>
            <person name="Daum C."/>
            <person name="Grigoriev I.V."/>
            <person name="Hilden K.S."/>
            <person name="Makela M.R."/>
            <person name="de Vries R.P."/>
        </authorList>
    </citation>
    <scope>NUCLEOTIDE SEQUENCE [LARGE SCALE GENOMIC DNA]</scope>
    <source>
        <strain evidence="2 3">CBS 464.89</strain>
    </source>
</reference>
<dbReference type="Pfam" id="PF01979">
    <property type="entry name" value="Amidohydro_1"/>
    <property type="match status" value="1"/>
</dbReference>
<dbReference type="InterPro" id="IPR050287">
    <property type="entry name" value="MTA/SAH_deaminase"/>
</dbReference>
<dbReference type="InterPro" id="IPR006680">
    <property type="entry name" value="Amidohydro-rel"/>
</dbReference>
<dbReference type="SUPFAM" id="SSF51338">
    <property type="entry name" value="Composite domain of metallo-dependent hydrolases"/>
    <property type="match status" value="1"/>
</dbReference>
<accession>A0A4Q9Q896</accession>
<dbReference type="GO" id="GO:0016810">
    <property type="term" value="F:hydrolase activity, acting on carbon-nitrogen (but not peptide) bonds"/>
    <property type="evidence" value="ECO:0007669"/>
    <property type="project" value="InterPro"/>
</dbReference>
<protein>
    <submittedName>
        <fullName evidence="2">Metallo-dependent hydrolase</fullName>
    </submittedName>
</protein>
<dbReference type="Proteomes" id="UP000292082">
    <property type="component" value="Unassembled WGS sequence"/>
</dbReference>
<dbReference type="Gene3D" id="3.20.20.140">
    <property type="entry name" value="Metal-dependent hydrolases"/>
    <property type="match status" value="1"/>
</dbReference>